<accession>A0A699GYG3</accession>
<proteinExistence type="predicted"/>
<protein>
    <submittedName>
        <fullName evidence="1">Uncharacterized protein</fullName>
    </submittedName>
</protein>
<gene>
    <name evidence="1" type="ORF">Tci_236644</name>
</gene>
<evidence type="ECO:0000313" key="1">
    <source>
        <dbReference type="EMBL" id="GEW64668.1"/>
    </source>
</evidence>
<reference evidence="1" key="1">
    <citation type="journal article" date="2019" name="Sci. Rep.">
        <title>Draft genome of Tanacetum cinerariifolium, the natural source of mosquito coil.</title>
        <authorList>
            <person name="Yamashiro T."/>
            <person name="Shiraishi A."/>
            <person name="Satake H."/>
            <person name="Nakayama K."/>
        </authorList>
    </citation>
    <scope>NUCLEOTIDE SEQUENCE</scope>
</reference>
<organism evidence="1">
    <name type="scientific">Tanacetum cinerariifolium</name>
    <name type="common">Dalmatian daisy</name>
    <name type="synonym">Chrysanthemum cinerariifolium</name>
    <dbReference type="NCBI Taxonomy" id="118510"/>
    <lineage>
        <taxon>Eukaryota</taxon>
        <taxon>Viridiplantae</taxon>
        <taxon>Streptophyta</taxon>
        <taxon>Embryophyta</taxon>
        <taxon>Tracheophyta</taxon>
        <taxon>Spermatophyta</taxon>
        <taxon>Magnoliopsida</taxon>
        <taxon>eudicotyledons</taxon>
        <taxon>Gunneridae</taxon>
        <taxon>Pentapetalae</taxon>
        <taxon>asterids</taxon>
        <taxon>campanulids</taxon>
        <taxon>Asterales</taxon>
        <taxon>Asteraceae</taxon>
        <taxon>Asteroideae</taxon>
        <taxon>Anthemideae</taxon>
        <taxon>Anthemidinae</taxon>
        <taxon>Tanacetum</taxon>
    </lineage>
</organism>
<sequence length="221" mass="23612">MGITIDCRPIKTEVKHLFGGVVRAMVSTGGSIMASLENVNGILAVNTPPDGLIHTDFEQEGVVPEVASDDLCDALSVLYLTSAHLRITMVLLPSSFLEPLYPCIMEKINDQEIELMIPPTPTRDTKPPIGSPIALSPSSSVGSSSLVRSTTPPLDYPFDESIFAELDNSLWIIPRALGSEPVPTKPNEMAPNGTSTFTAPFMNHAAIRKLVADSVATALEA</sequence>
<name>A0A699GYG3_TANCI</name>
<dbReference type="AlphaFoldDB" id="A0A699GYG3"/>
<comment type="caution">
    <text evidence="1">The sequence shown here is derived from an EMBL/GenBank/DDBJ whole genome shotgun (WGS) entry which is preliminary data.</text>
</comment>
<dbReference type="EMBL" id="BKCJ010067436">
    <property type="protein sequence ID" value="GEW64668.1"/>
    <property type="molecule type" value="Genomic_DNA"/>
</dbReference>